<protein>
    <submittedName>
        <fullName evidence="2">5177_t:CDS:1</fullName>
    </submittedName>
</protein>
<keyword evidence="3" id="KW-1185">Reference proteome</keyword>
<evidence type="ECO:0000259" key="1">
    <source>
        <dbReference type="Pfam" id="PF01926"/>
    </source>
</evidence>
<dbReference type="Gene3D" id="3.40.50.300">
    <property type="entry name" value="P-loop containing nucleotide triphosphate hydrolases"/>
    <property type="match status" value="1"/>
</dbReference>
<feature type="non-terminal residue" evidence="2">
    <location>
        <position position="212"/>
    </location>
</feature>
<sequence>MEERTNVAFLGRSGSGKSTLANILINGDLSGNNVFQINDSAKGVTDSITYFSNKDFGVIDTIGLGEGKFGTTEHSEAVKIIRNYFSVPNILFNYICYVKKKDKFIDDDSKKFNDFKEAFDDGKSNFVIIITDCEQKWVKKNRETIKEYFGNYPTIGLEILSSSEAIENNIQKFISFVPAINVYYKIGSSGVYYLKGKPKIAKRRLIEGAWCL</sequence>
<dbReference type="SUPFAM" id="SSF52540">
    <property type="entry name" value="P-loop containing nucleoside triphosphate hydrolases"/>
    <property type="match status" value="1"/>
</dbReference>
<dbReference type="InterPro" id="IPR027417">
    <property type="entry name" value="P-loop_NTPase"/>
</dbReference>
<feature type="domain" description="G" evidence="1">
    <location>
        <begin position="6"/>
        <end position="121"/>
    </location>
</feature>
<comment type="caution">
    <text evidence="2">The sequence shown here is derived from an EMBL/GenBank/DDBJ whole genome shotgun (WGS) entry which is preliminary data.</text>
</comment>
<gene>
    <name evidence="2" type="ORF">DERYTH_LOCUS21217</name>
</gene>
<reference evidence="2" key="1">
    <citation type="submission" date="2021-06" db="EMBL/GenBank/DDBJ databases">
        <authorList>
            <person name="Kallberg Y."/>
            <person name="Tangrot J."/>
            <person name="Rosling A."/>
        </authorList>
    </citation>
    <scope>NUCLEOTIDE SEQUENCE</scope>
    <source>
        <strain evidence="2">MA453B</strain>
    </source>
</reference>
<dbReference type="Pfam" id="PF01926">
    <property type="entry name" value="MMR_HSR1"/>
    <property type="match status" value="1"/>
</dbReference>
<dbReference type="OrthoDB" id="8954335at2759"/>
<accession>A0A9N9P5U1</accession>
<dbReference type="Proteomes" id="UP000789405">
    <property type="component" value="Unassembled WGS sequence"/>
</dbReference>
<dbReference type="InterPro" id="IPR006073">
    <property type="entry name" value="GTP-bd"/>
</dbReference>
<evidence type="ECO:0000313" key="2">
    <source>
        <dbReference type="EMBL" id="CAG8790007.1"/>
    </source>
</evidence>
<dbReference type="AlphaFoldDB" id="A0A9N9P5U1"/>
<evidence type="ECO:0000313" key="3">
    <source>
        <dbReference type="Proteomes" id="UP000789405"/>
    </source>
</evidence>
<dbReference type="GO" id="GO:0005525">
    <property type="term" value="F:GTP binding"/>
    <property type="evidence" value="ECO:0007669"/>
    <property type="project" value="InterPro"/>
</dbReference>
<proteinExistence type="predicted"/>
<organism evidence="2 3">
    <name type="scientific">Dentiscutata erythropus</name>
    <dbReference type="NCBI Taxonomy" id="1348616"/>
    <lineage>
        <taxon>Eukaryota</taxon>
        <taxon>Fungi</taxon>
        <taxon>Fungi incertae sedis</taxon>
        <taxon>Mucoromycota</taxon>
        <taxon>Glomeromycotina</taxon>
        <taxon>Glomeromycetes</taxon>
        <taxon>Diversisporales</taxon>
        <taxon>Gigasporaceae</taxon>
        <taxon>Dentiscutata</taxon>
    </lineage>
</organism>
<dbReference type="EMBL" id="CAJVPY010026605">
    <property type="protein sequence ID" value="CAG8790007.1"/>
    <property type="molecule type" value="Genomic_DNA"/>
</dbReference>
<name>A0A9N9P5U1_9GLOM</name>